<evidence type="ECO:0000259" key="8">
    <source>
        <dbReference type="PROSITE" id="PS51352"/>
    </source>
</evidence>
<evidence type="ECO:0000256" key="5">
    <source>
        <dbReference type="ARBA" id="ARBA00023157"/>
    </source>
</evidence>
<dbReference type="PANTHER" id="PTHR45663:SF11">
    <property type="entry name" value="GEO12009P1"/>
    <property type="match status" value="1"/>
</dbReference>
<dbReference type="InterPro" id="IPR013766">
    <property type="entry name" value="Thioredoxin_domain"/>
</dbReference>
<dbReference type="Gene3D" id="3.40.30.10">
    <property type="entry name" value="Glutaredoxin"/>
    <property type="match status" value="1"/>
</dbReference>
<reference evidence="9 10" key="1">
    <citation type="submission" date="2016-02" db="EMBL/GenBank/DDBJ databases">
        <authorList>
            <person name="Wen L."/>
            <person name="He K."/>
            <person name="Yang H."/>
        </authorList>
    </citation>
    <scope>NUCLEOTIDE SEQUENCE [LARGE SCALE GENOMIC DNA]</scope>
    <source>
        <strain evidence="9 10">CD09_2</strain>
    </source>
</reference>
<sequence>MEADKIKVVCPHCDAVNAIPPDRPAQAAKCGKCHKALFNGSPVDLLGQRFDRHITRSDIPVVVDFWATWCGPCRAMAPSFAQVTIAIEPRARFAKVDIDKAPELAARYGVQGVPALLIFKNGRLVDQRSGALPPSALRQWVEAHIG</sequence>
<evidence type="ECO:0000313" key="9">
    <source>
        <dbReference type="EMBL" id="OAH37871.1"/>
    </source>
</evidence>
<dbReference type="Pfam" id="PF21352">
    <property type="entry name" value="Zn_ribbon_Thio2"/>
    <property type="match status" value="1"/>
</dbReference>
<comment type="caution">
    <text evidence="9">The sequence shown here is derived from an EMBL/GenBank/DDBJ whole genome shotgun (WGS) entry which is preliminary data.</text>
</comment>
<dbReference type="RefSeq" id="WP_011540718.1">
    <property type="nucleotide sequence ID" value="NZ_LSTR01000084.1"/>
</dbReference>
<comment type="similarity">
    <text evidence="1">Belongs to the thioredoxin family.</text>
</comment>
<dbReference type="PROSITE" id="PS00194">
    <property type="entry name" value="THIOREDOXIN_1"/>
    <property type="match status" value="1"/>
</dbReference>
<dbReference type="PRINTS" id="PR00421">
    <property type="entry name" value="THIOREDOXIN"/>
</dbReference>
<proteinExistence type="inferred from homology"/>
<dbReference type="NCBIfam" id="NF008229">
    <property type="entry name" value="PRK10996.1"/>
    <property type="match status" value="1"/>
</dbReference>
<dbReference type="NCBIfam" id="TIGR01068">
    <property type="entry name" value="thioredoxin"/>
    <property type="match status" value="1"/>
</dbReference>
<dbReference type="InterPro" id="IPR049299">
    <property type="entry name" value="Thio2_N"/>
</dbReference>
<dbReference type="InterPro" id="IPR005746">
    <property type="entry name" value="Thioredoxin"/>
</dbReference>
<dbReference type="InterPro" id="IPR036249">
    <property type="entry name" value="Thioredoxin-like_sf"/>
</dbReference>
<dbReference type="AlphaFoldDB" id="A0A177JBD4"/>
<dbReference type="InterPro" id="IPR017937">
    <property type="entry name" value="Thioredoxin_CS"/>
</dbReference>
<dbReference type="GO" id="GO:0015035">
    <property type="term" value="F:protein-disulfide reductase activity"/>
    <property type="evidence" value="ECO:0007669"/>
    <property type="project" value="UniProtKB-UniRule"/>
</dbReference>
<evidence type="ECO:0000256" key="7">
    <source>
        <dbReference type="NCBIfam" id="TIGR01068"/>
    </source>
</evidence>
<name>A0A177JBD4_SPHYA</name>
<dbReference type="GO" id="GO:0005737">
    <property type="term" value="C:cytoplasm"/>
    <property type="evidence" value="ECO:0007669"/>
    <property type="project" value="TreeGrafter"/>
</dbReference>
<dbReference type="SUPFAM" id="SSF52833">
    <property type="entry name" value="Thioredoxin-like"/>
    <property type="match status" value="1"/>
</dbReference>
<dbReference type="FunFam" id="3.40.30.10:FF:000001">
    <property type="entry name" value="Thioredoxin"/>
    <property type="match status" value="1"/>
</dbReference>
<evidence type="ECO:0000256" key="2">
    <source>
        <dbReference type="ARBA" id="ARBA00022448"/>
    </source>
</evidence>
<evidence type="ECO:0000256" key="3">
    <source>
        <dbReference type="ARBA" id="ARBA00022723"/>
    </source>
</evidence>
<dbReference type="Gene3D" id="2.30.30.380">
    <property type="entry name" value="Zn-finger domain of Sec23/24"/>
    <property type="match status" value="1"/>
</dbReference>
<dbReference type="CDD" id="cd02947">
    <property type="entry name" value="TRX_family"/>
    <property type="match status" value="1"/>
</dbReference>
<keyword evidence="4" id="KW-0249">Electron transport</keyword>
<dbReference type="PANTHER" id="PTHR45663">
    <property type="entry name" value="GEO12009P1"/>
    <property type="match status" value="1"/>
</dbReference>
<evidence type="ECO:0000256" key="6">
    <source>
        <dbReference type="ARBA" id="ARBA00023284"/>
    </source>
</evidence>
<keyword evidence="6" id="KW-0676">Redox-active center</keyword>
<keyword evidence="2" id="KW-0813">Transport</keyword>
<evidence type="ECO:0000256" key="1">
    <source>
        <dbReference type="ARBA" id="ARBA00008987"/>
    </source>
</evidence>
<organism evidence="9 10">
    <name type="scientific">Sphingobium yanoikuyae</name>
    <name type="common">Sphingomonas yanoikuyae</name>
    <dbReference type="NCBI Taxonomy" id="13690"/>
    <lineage>
        <taxon>Bacteria</taxon>
        <taxon>Pseudomonadati</taxon>
        <taxon>Pseudomonadota</taxon>
        <taxon>Alphaproteobacteria</taxon>
        <taxon>Sphingomonadales</taxon>
        <taxon>Sphingomonadaceae</taxon>
        <taxon>Sphingobium</taxon>
    </lineage>
</organism>
<dbReference type="OrthoDB" id="9790390at2"/>
<dbReference type="EMBL" id="LSTR01000084">
    <property type="protein sequence ID" value="OAH37871.1"/>
    <property type="molecule type" value="Genomic_DNA"/>
</dbReference>
<keyword evidence="3" id="KW-0479">Metal-binding</keyword>
<accession>A0A177JBD4</accession>
<keyword evidence="5" id="KW-1015">Disulfide bond</keyword>
<dbReference type="Pfam" id="PF00085">
    <property type="entry name" value="Thioredoxin"/>
    <property type="match status" value="1"/>
</dbReference>
<gene>
    <name evidence="9" type="ORF">AX777_23135</name>
</gene>
<evidence type="ECO:0000256" key="4">
    <source>
        <dbReference type="ARBA" id="ARBA00022982"/>
    </source>
</evidence>
<protein>
    <recommendedName>
        <fullName evidence="7">Thioredoxin</fullName>
    </recommendedName>
</protein>
<feature type="domain" description="Thioredoxin" evidence="8">
    <location>
        <begin position="19"/>
        <end position="146"/>
    </location>
</feature>
<evidence type="ECO:0000313" key="10">
    <source>
        <dbReference type="Proteomes" id="UP000077262"/>
    </source>
</evidence>
<dbReference type="GO" id="GO:0046872">
    <property type="term" value="F:metal ion binding"/>
    <property type="evidence" value="ECO:0007669"/>
    <property type="project" value="UniProtKB-KW"/>
</dbReference>
<dbReference type="Proteomes" id="UP000077262">
    <property type="component" value="Unassembled WGS sequence"/>
</dbReference>
<dbReference type="PROSITE" id="PS51352">
    <property type="entry name" value="THIOREDOXIN_2"/>
    <property type="match status" value="1"/>
</dbReference>